<comment type="caution">
    <text evidence="8">The sequence shown here is derived from an EMBL/GenBank/DDBJ whole genome shotgun (WGS) entry which is preliminary data.</text>
</comment>
<dbReference type="InterPro" id="IPR050141">
    <property type="entry name" value="GCL_type2/YbdK_subfam"/>
</dbReference>
<dbReference type="Pfam" id="PF04107">
    <property type="entry name" value="GCS2"/>
    <property type="match status" value="1"/>
</dbReference>
<dbReference type="EMBL" id="BONN01000009">
    <property type="protein sequence ID" value="GIG33768.1"/>
    <property type="molecule type" value="Genomic_DNA"/>
</dbReference>
<keyword evidence="10" id="KW-1185">Reference proteome</keyword>
<dbReference type="InterPro" id="IPR006336">
    <property type="entry name" value="GCS2"/>
</dbReference>
<dbReference type="Proteomes" id="UP000577956">
    <property type="component" value="Unassembled WGS sequence"/>
</dbReference>
<proteinExistence type="inferred from homology"/>
<dbReference type="Gene3D" id="3.30.590.20">
    <property type="match status" value="1"/>
</dbReference>
<evidence type="ECO:0000256" key="4">
    <source>
        <dbReference type="ARBA" id="ARBA00048819"/>
    </source>
</evidence>
<dbReference type="AlphaFoldDB" id="A0A7Y9FDA7"/>
<comment type="similarity">
    <text evidence="5">Belongs to the glutamate--cysteine ligase type 2 family. YbdK subfamily.</text>
</comment>
<dbReference type="NCBIfam" id="TIGR02050">
    <property type="entry name" value="gshA_cyan_rel"/>
    <property type="match status" value="1"/>
</dbReference>
<comment type="function">
    <text evidence="5">ATP-dependent carboxylate-amine ligase which exhibits weak glutamate--cysteine ligase activity.</text>
</comment>
<keyword evidence="2 5" id="KW-0547">Nucleotide-binding</keyword>
<sequence>MRTVGVEEEYLLVGAGGEPAPAADEALASDGRAHPAQEHDPRPGGALEHELKAEQLETGTHPCTDLVTLRAELREGRSRAAAAAADAGARLAALATSPLAGESRTSPGWRYHRMLREYAVVAREQLTGGCHVHVGVADDEEGVAVLDRIGPWLPVLLALSANSPYWHGEDTGYASYRSQVWHRWPTAGPTAPFGSAAAYRGVVDGLVTSGAALDEAMVYFDARLSHRYPTVEVRVADVCLRADDALLVAALTRALVETAAREAADGVPPATDREELLRAASWRAGRSGLTSELVVPPAFAPVSAQAGVRALLDHVGPALDETGDSALVAELLGAVWVRGTGAAEQRRWARDGGLSRVVEHAVEATVA</sequence>
<dbReference type="GO" id="GO:0042398">
    <property type="term" value="P:modified amino acid biosynthetic process"/>
    <property type="evidence" value="ECO:0007669"/>
    <property type="project" value="InterPro"/>
</dbReference>
<evidence type="ECO:0000256" key="2">
    <source>
        <dbReference type="ARBA" id="ARBA00022741"/>
    </source>
</evidence>
<dbReference type="HAMAP" id="MF_01609">
    <property type="entry name" value="Glu_cys_ligase_2"/>
    <property type="match status" value="1"/>
</dbReference>
<dbReference type="NCBIfam" id="NF010041">
    <property type="entry name" value="PRK13517.1-1"/>
    <property type="match status" value="1"/>
</dbReference>
<evidence type="ECO:0000313" key="7">
    <source>
        <dbReference type="EMBL" id="GIG33768.1"/>
    </source>
</evidence>
<reference evidence="7 10" key="2">
    <citation type="submission" date="2021-01" db="EMBL/GenBank/DDBJ databases">
        <title>Whole genome shotgun sequence of Cellulomonas oligotrophica NBRC 109435.</title>
        <authorList>
            <person name="Komaki H."/>
            <person name="Tamura T."/>
        </authorList>
    </citation>
    <scope>NUCLEOTIDE SEQUENCE [LARGE SCALE GENOMIC DNA]</scope>
    <source>
        <strain evidence="7 10">NBRC 109435</strain>
    </source>
</reference>
<dbReference type="Proteomes" id="UP000618382">
    <property type="component" value="Unassembled WGS sequence"/>
</dbReference>
<evidence type="ECO:0000313" key="9">
    <source>
        <dbReference type="Proteomes" id="UP000577956"/>
    </source>
</evidence>
<evidence type="ECO:0000313" key="8">
    <source>
        <dbReference type="EMBL" id="NYD85063.1"/>
    </source>
</evidence>
<organism evidence="8 9">
    <name type="scientific">Cellulomonas oligotrophica</name>
    <dbReference type="NCBI Taxonomy" id="931536"/>
    <lineage>
        <taxon>Bacteria</taxon>
        <taxon>Bacillati</taxon>
        <taxon>Actinomycetota</taxon>
        <taxon>Actinomycetes</taxon>
        <taxon>Micrococcales</taxon>
        <taxon>Cellulomonadaceae</taxon>
        <taxon>Cellulomonas</taxon>
    </lineage>
</organism>
<dbReference type="RefSeq" id="WP_140458682.1">
    <property type="nucleotide sequence ID" value="NZ_BAABFI010000003.1"/>
</dbReference>
<evidence type="ECO:0000256" key="5">
    <source>
        <dbReference type="HAMAP-Rule" id="MF_01609"/>
    </source>
</evidence>
<accession>A0A7Y9FDA7</accession>
<name>A0A7Y9FDA7_9CELL</name>
<feature type="compositionally biased region" description="Basic and acidic residues" evidence="6">
    <location>
        <begin position="31"/>
        <end position="45"/>
    </location>
</feature>
<dbReference type="PANTHER" id="PTHR36510">
    <property type="entry name" value="GLUTAMATE--CYSTEINE LIGASE 2-RELATED"/>
    <property type="match status" value="1"/>
</dbReference>
<gene>
    <name evidence="8" type="ORF">BKA21_000612</name>
    <name evidence="7" type="ORF">Col01nite_29270</name>
</gene>
<keyword evidence="3 5" id="KW-0067">ATP-binding</keyword>
<keyword evidence="1 5" id="KW-0436">Ligase</keyword>
<evidence type="ECO:0000256" key="1">
    <source>
        <dbReference type="ARBA" id="ARBA00022598"/>
    </source>
</evidence>
<comment type="catalytic activity">
    <reaction evidence="4 5">
        <text>L-cysteine + L-glutamate + ATP = gamma-L-glutamyl-L-cysteine + ADP + phosphate + H(+)</text>
        <dbReference type="Rhea" id="RHEA:13285"/>
        <dbReference type="ChEBI" id="CHEBI:15378"/>
        <dbReference type="ChEBI" id="CHEBI:29985"/>
        <dbReference type="ChEBI" id="CHEBI:30616"/>
        <dbReference type="ChEBI" id="CHEBI:35235"/>
        <dbReference type="ChEBI" id="CHEBI:43474"/>
        <dbReference type="ChEBI" id="CHEBI:58173"/>
        <dbReference type="ChEBI" id="CHEBI:456216"/>
        <dbReference type="EC" id="6.3.2.2"/>
    </reaction>
</comment>
<dbReference type="GO" id="GO:0004357">
    <property type="term" value="F:glutamate-cysteine ligase activity"/>
    <property type="evidence" value="ECO:0007669"/>
    <property type="project" value="UniProtKB-EC"/>
</dbReference>
<feature type="compositionally biased region" description="Low complexity" evidence="6">
    <location>
        <begin position="18"/>
        <end position="30"/>
    </location>
</feature>
<dbReference type="InterPro" id="IPR014746">
    <property type="entry name" value="Gln_synth/guanido_kin_cat_dom"/>
</dbReference>
<evidence type="ECO:0000313" key="10">
    <source>
        <dbReference type="Proteomes" id="UP000618382"/>
    </source>
</evidence>
<reference evidence="8 9" key="1">
    <citation type="submission" date="2020-07" db="EMBL/GenBank/DDBJ databases">
        <title>Sequencing the genomes of 1000 actinobacteria strains.</title>
        <authorList>
            <person name="Klenk H.-P."/>
        </authorList>
    </citation>
    <scope>NUCLEOTIDE SEQUENCE [LARGE SCALE GENOMIC DNA]</scope>
    <source>
        <strain evidence="8 9">DSM 24482</strain>
    </source>
</reference>
<feature type="region of interest" description="Disordered" evidence="6">
    <location>
        <begin position="15"/>
        <end position="45"/>
    </location>
</feature>
<evidence type="ECO:0000256" key="3">
    <source>
        <dbReference type="ARBA" id="ARBA00022840"/>
    </source>
</evidence>
<dbReference type="EC" id="6.3.2.2" evidence="5"/>
<protein>
    <recommendedName>
        <fullName evidence="5">Putative glutamate--cysteine ligase 2</fullName>
        <ecNumber evidence="5">6.3.2.2</ecNumber>
    </recommendedName>
    <alternativeName>
        <fullName evidence="5">Gamma-glutamylcysteine synthetase 2</fullName>
        <shortName evidence="5">GCS 2</shortName>
        <shortName evidence="5">Gamma-GCS 2</shortName>
    </alternativeName>
</protein>
<evidence type="ECO:0000256" key="6">
    <source>
        <dbReference type="SAM" id="MobiDB-lite"/>
    </source>
</evidence>
<dbReference type="InterPro" id="IPR011793">
    <property type="entry name" value="YbdK"/>
</dbReference>
<dbReference type="SUPFAM" id="SSF55931">
    <property type="entry name" value="Glutamine synthetase/guanido kinase"/>
    <property type="match status" value="1"/>
</dbReference>
<dbReference type="EMBL" id="JACCBK010000001">
    <property type="protein sequence ID" value="NYD85063.1"/>
    <property type="molecule type" value="Genomic_DNA"/>
</dbReference>
<dbReference type="PANTHER" id="PTHR36510:SF1">
    <property type="entry name" value="GLUTAMATE--CYSTEINE LIGASE 2-RELATED"/>
    <property type="match status" value="1"/>
</dbReference>
<dbReference type="GO" id="GO:0005524">
    <property type="term" value="F:ATP binding"/>
    <property type="evidence" value="ECO:0007669"/>
    <property type="project" value="UniProtKB-KW"/>
</dbReference>